<evidence type="ECO:0000313" key="2">
    <source>
        <dbReference type="EMBL" id="VFK24497.1"/>
    </source>
</evidence>
<keyword evidence="1" id="KW-1133">Transmembrane helix</keyword>
<protein>
    <submittedName>
        <fullName evidence="2">Uncharacterized protein</fullName>
    </submittedName>
</protein>
<reference evidence="2" key="1">
    <citation type="submission" date="2019-02" db="EMBL/GenBank/DDBJ databases">
        <authorList>
            <person name="Gruber-Vodicka R. H."/>
            <person name="Seah K. B. B."/>
        </authorList>
    </citation>
    <scope>NUCLEOTIDE SEQUENCE</scope>
    <source>
        <strain evidence="2">BECK_BY7</strain>
    </source>
</reference>
<sequence>MYLSNFQSSGGKVTAGAIVVDESYSGDILQFNEGDGSWHDFGRILDNGMVALRPGMPTGKSYEIRVFNGPNLGSIDIGSTNSSSGSSNSSYDSGSYSSYSESSWWEYDDDENFFKTILLFPFRLPVWIVIWIYQIVAVIVSFVFQLGWAIVATVIGVPFAAVALALTLLVGLPLRVIVFILTFGNRVLWEDELFDWFESILGWIVDAWDFD</sequence>
<proteinExistence type="predicted"/>
<keyword evidence="1" id="KW-0812">Transmembrane</keyword>
<keyword evidence="1" id="KW-0472">Membrane</keyword>
<evidence type="ECO:0000256" key="1">
    <source>
        <dbReference type="SAM" id="Phobius"/>
    </source>
</evidence>
<name>A0A450X5D1_9GAMM</name>
<feature type="transmembrane region" description="Helical" evidence="1">
    <location>
        <begin position="124"/>
        <end position="144"/>
    </location>
</feature>
<organism evidence="2">
    <name type="scientific">Candidatus Kentrum sp. LFY</name>
    <dbReference type="NCBI Taxonomy" id="2126342"/>
    <lineage>
        <taxon>Bacteria</taxon>
        <taxon>Pseudomonadati</taxon>
        <taxon>Pseudomonadota</taxon>
        <taxon>Gammaproteobacteria</taxon>
        <taxon>Candidatus Kentrum</taxon>
    </lineage>
</organism>
<feature type="transmembrane region" description="Helical" evidence="1">
    <location>
        <begin position="150"/>
        <end position="172"/>
    </location>
</feature>
<dbReference type="AlphaFoldDB" id="A0A450X5D1"/>
<dbReference type="EMBL" id="CAADFN010000180">
    <property type="protein sequence ID" value="VFK24497.1"/>
    <property type="molecule type" value="Genomic_DNA"/>
</dbReference>
<accession>A0A450X5D1</accession>
<gene>
    <name evidence="2" type="ORF">BECKLFY1418C_GA0070996_11806</name>
</gene>